<dbReference type="Proteomes" id="UP000030205">
    <property type="component" value="Segment"/>
</dbReference>
<keyword evidence="2" id="KW-1185">Reference proteome</keyword>
<evidence type="ECO:0000313" key="2">
    <source>
        <dbReference type="Proteomes" id="UP000030205"/>
    </source>
</evidence>
<dbReference type="RefSeq" id="YP_009151967.1">
    <property type="nucleotide sequence ID" value="NC_027378.1"/>
</dbReference>
<protein>
    <submittedName>
        <fullName evidence="1">Uncharacterized protein</fullName>
    </submittedName>
</protein>
<accession>A0A0A0RTH3</accession>
<gene>
    <name evidence="1" type="ORF">CPT_Seurat23</name>
</gene>
<sequence>MCGNTNRCCLGSPATQAGILQGQLAQAACNCKTFQPVAPTPVFVNAFAPPVFNTFGVYPYGAFFRIF</sequence>
<dbReference type="OrthoDB" id="24688at10239"/>
<organism evidence="1 2">
    <name type="scientific">Escherichia phage Seurat</name>
    <dbReference type="NCBI Taxonomy" id="1540098"/>
    <lineage>
        <taxon>Viruses</taxon>
        <taxon>Duplodnaviria</taxon>
        <taxon>Heunggongvirae</taxon>
        <taxon>Uroviricota</taxon>
        <taxon>Caudoviricetes</taxon>
        <taxon>Queuovirinae</taxon>
        <taxon>Seuratvirus</taxon>
        <taxon>Seuratvirus seurat</taxon>
    </lineage>
</organism>
<name>A0A0A0RTH3_9CAUD</name>
<dbReference type="KEGG" id="vg:24608634"/>
<dbReference type="GeneID" id="24608634"/>
<evidence type="ECO:0000313" key="1">
    <source>
        <dbReference type="EMBL" id="AIW03886.1"/>
    </source>
</evidence>
<dbReference type="EMBL" id="KM236243">
    <property type="protein sequence ID" value="AIW03886.1"/>
    <property type="molecule type" value="Genomic_DNA"/>
</dbReference>
<reference evidence="1 2" key="1">
    <citation type="submission" date="2014-07" db="EMBL/GenBank/DDBJ databases">
        <title>The Complete Genome of Enterotoxigenic Escherichia coli Siphophage Seurat.</title>
        <authorList>
            <person name="Doan D.P."/>
            <person name="Lessor L.E."/>
            <person name="Hernandez A.C."/>
            <person name="Everett G.F.K."/>
        </authorList>
    </citation>
    <scope>NUCLEOTIDE SEQUENCE [LARGE SCALE GENOMIC DNA]</scope>
</reference>
<proteinExistence type="predicted"/>